<evidence type="ECO:0000256" key="2">
    <source>
        <dbReference type="ARBA" id="ARBA00023125"/>
    </source>
</evidence>
<accession>A0ABV6CDH3</accession>
<keyword evidence="6" id="KW-1185">Reference proteome</keyword>
<dbReference type="SUPFAM" id="SSF46689">
    <property type="entry name" value="Homeodomain-like"/>
    <property type="match status" value="1"/>
</dbReference>
<sequence length="84" mass="9216">MNLTLIASGLSLSPRTLQRHLAAQGSSLRELVMEARLELGCTQLRSGQASSSEIARRLGYADSTAFWRAFKKRTGAAPSKQRRP</sequence>
<evidence type="ECO:0000313" key="6">
    <source>
        <dbReference type="Proteomes" id="UP001589795"/>
    </source>
</evidence>
<keyword evidence="3" id="KW-0804">Transcription</keyword>
<evidence type="ECO:0000256" key="3">
    <source>
        <dbReference type="ARBA" id="ARBA00023163"/>
    </source>
</evidence>
<comment type="caution">
    <text evidence="5">The sequence shown here is derived from an EMBL/GenBank/DDBJ whole genome shotgun (WGS) entry which is preliminary data.</text>
</comment>
<name>A0ABV6CDH3_9RHOB</name>
<dbReference type="InterPro" id="IPR018060">
    <property type="entry name" value="HTH_AraC"/>
</dbReference>
<dbReference type="Gene3D" id="1.10.10.60">
    <property type="entry name" value="Homeodomain-like"/>
    <property type="match status" value="1"/>
</dbReference>
<organism evidence="5 6">
    <name type="scientific">Paracoccus rhizosphaerae</name>
    <dbReference type="NCBI Taxonomy" id="1133347"/>
    <lineage>
        <taxon>Bacteria</taxon>
        <taxon>Pseudomonadati</taxon>
        <taxon>Pseudomonadota</taxon>
        <taxon>Alphaproteobacteria</taxon>
        <taxon>Rhodobacterales</taxon>
        <taxon>Paracoccaceae</taxon>
        <taxon>Paracoccus</taxon>
    </lineage>
</organism>
<dbReference type="InterPro" id="IPR020449">
    <property type="entry name" value="Tscrpt_reg_AraC-type_HTH"/>
</dbReference>
<evidence type="ECO:0000259" key="4">
    <source>
        <dbReference type="PROSITE" id="PS01124"/>
    </source>
</evidence>
<dbReference type="InterPro" id="IPR009057">
    <property type="entry name" value="Homeodomain-like_sf"/>
</dbReference>
<dbReference type="PROSITE" id="PS01124">
    <property type="entry name" value="HTH_ARAC_FAMILY_2"/>
    <property type="match status" value="1"/>
</dbReference>
<evidence type="ECO:0000313" key="5">
    <source>
        <dbReference type="EMBL" id="MFC0198782.1"/>
    </source>
</evidence>
<dbReference type="Pfam" id="PF12833">
    <property type="entry name" value="HTH_18"/>
    <property type="match status" value="1"/>
</dbReference>
<dbReference type="Proteomes" id="UP001589795">
    <property type="component" value="Unassembled WGS sequence"/>
</dbReference>
<dbReference type="PANTHER" id="PTHR47894:SF1">
    <property type="entry name" value="HTH-TYPE TRANSCRIPTIONAL REGULATOR VQSM"/>
    <property type="match status" value="1"/>
</dbReference>
<dbReference type="PRINTS" id="PR00032">
    <property type="entry name" value="HTHARAC"/>
</dbReference>
<gene>
    <name evidence="5" type="ORF">ACFFIZ_00035</name>
</gene>
<keyword evidence="1" id="KW-0805">Transcription regulation</keyword>
<evidence type="ECO:0000256" key="1">
    <source>
        <dbReference type="ARBA" id="ARBA00023015"/>
    </source>
</evidence>
<proteinExistence type="predicted"/>
<keyword evidence="2" id="KW-0238">DNA-binding</keyword>
<dbReference type="PANTHER" id="PTHR47894">
    <property type="entry name" value="HTH-TYPE TRANSCRIPTIONAL REGULATOR GADX"/>
    <property type="match status" value="1"/>
</dbReference>
<reference evidence="5 6" key="1">
    <citation type="submission" date="2024-09" db="EMBL/GenBank/DDBJ databases">
        <authorList>
            <person name="Sun Q."/>
            <person name="Mori K."/>
        </authorList>
    </citation>
    <scope>NUCLEOTIDE SEQUENCE [LARGE SCALE GENOMIC DNA]</scope>
    <source>
        <strain evidence="5 6">CCM 7904</strain>
    </source>
</reference>
<protein>
    <submittedName>
        <fullName evidence="5">Helix-turn-helix domain-containing protein</fullName>
    </submittedName>
</protein>
<dbReference type="SMART" id="SM00342">
    <property type="entry name" value="HTH_ARAC"/>
    <property type="match status" value="1"/>
</dbReference>
<dbReference type="RefSeq" id="WP_265508750.1">
    <property type="nucleotide sequence ID" value="NZ_JBHLWQ010000001.1"/>
</dbReference>
<feature type="domain" description="HTH araC/xylS-type" evidence="4">
    <location>
        <begin position="1"/>
        <end position="84"/>
    </location>
</feature>
<dbReference type="EMBL" id="JBHLWQ010000001">
    <property type="protein sequence ID" value="MFC0198782.1"/>
    <property type="molecule type" value="Genomic_DNA"/>
</dbReference>